<gene>
    <name evidence="1" type="ordered locus">SPD_2001</name>
</gene>
<organism evidence="1 2">
    <name type="scientific">Streptococcus pneumoniae serotype 2 (strain D39 / NCTC 7466)</name>
    <dbReference type="NCBI Taxonomy" id="373153"/>
    <lineage>
        <taxon>Bacteria</taxon>
        <taxon>Bacillati</taxon>
        <taxon>Bacillota</taxon>
        <taxon>Bacilli</taxon>
        <taxon>Lactobacillales</taxon>
        <taxon>Streptococcaceae</taxon>
        <taxon>Streptococcus</taxon>
    </lineage>
</organism>
<reference evidence="1 2" key="1">
    <citation type="journal article" date="2007" name="J. Bacteriol.">
        <title>Genome sequence of Avery's virulent serotype 2 strain D39 of Streptococcus pneumoniae and comparison with that of unencapsulated laboratory strain R6.</title>
        <authorList>
            <person name="Lanie J.A."/>
            <person name="Ng W.L."/>
            <person name="Kazmierczak K.M."/>
            <person name="Andrzejewski T.M."/>
            <person name="Davidsen T.M."/>
            <person name="Wayne K.J."/>
            <person name="Tettelin H."/>
            <person name="Glass J.I."/>
            <person name="Winkler M.E."/>
        </authorList>
    </citation>
    <scope>NUCLEOTIDE SEQUENCE [LARGE SCALE GENOMIC DNA]</scope>
    <source>
        <strain evidence="2">D39 / NCTC 7466</strain>
    </source>
</reference>
<accession>A0A0H2ZM92</accession>
<dbReference type="HOGENOM" id="CLU_214520_0_0_9"/>
<sequence>MLAVSYLTPFLLDFSFLREKYYSLTFCLPVNYITSKKRVKKKREN</sequence>
<dbReference type="Proteomes" id="UP000001452">
    <property type="component" value="Chromosome"/>
</dbReference>
<dbReference type="PaxDb" id="373153-SPD_2001"/>
<evidence type="ECO:0000313" key="2">
    <source>
        <dbReference type="Proteomes" id="UP000001452"/>
    </source>
</evidence>
<name>A0A0H2ZM92_STRP2</name>
<proteinExistence type="predicted"/>
<protein>
    <submittedName>
        <fullName evidence="1">Uncharacterized protein</fullName>
    </submittedName>
</protein>
<dbReference type="KEGG" id="spd:SPD_2001"/>
<keyword evidence="2" id="KW-1185">Reference proteome</keyword>
<dbReference type="AlphaFoldDB" id="A0A0H2ZM92"/>
<dbReference type="EMBL" id="CP000410">
    <property type="protein sequence ID" value="ABJ53865.1"/>
    <property type="molecule type" value="Genomic_DNA"/>
</dbReference>
<evidence type="ECO:0000313" key="1">
    <source>
        <dbReference type="EMBL" id="ABJ53865.1"/>
    </source>
</evidence>